<evidence type="ECO:0000313" key="1">
    <source>
        <dbReference type="EMBL" id="MDN0013274.1"/>
    </source>
</evidence>
<keyword evidence="2" id="KW-1185">Reference proteome</keyword>
<proteinExistence type="predicted"/>
<dbReference type="EMBL" id="JAUDZE010000001">
    <property type="protein sequence ID" value="MDN0013274.1"/>
    <property type="molecule type" value="Genomic_DNA"/>
</dbReference>
<accession>A0ABT7WKQ6</accession>
<dbReference type="RefSeq" id="WP_267979525.1">
    <property type="nucleotide sequence ID" value="NZ_JAPQKF010000001.1"/>
</dbReference>
<comment type="caution">
    <text evidence="1">The sequence shown here is derived from an EMBL/GenBank/DDBJ whole genome shotgun (WGS) entry which is preliminary data.</text>
</comment>
<evidence type="ECO:0000313" key="2">
    <source>
        <dbReference type="Proteomes" id="UP001168524"/>
    </source>
</evidence>
<dbReference type="Proteomes" id="UP001168524">
    <property type="component" value="Unassembled WGS sequence"/>
</dbReference>
<gene>
    <name evidence="1" type="ORF">QTA56_03340</name>
</gene>
<sequence>MSELWGYDFKKGWIEENNFIDEYIEINHESDLSIVISSLGYRDGFGTYQVNDSVLGNPIQLYELSKDSTLPKYIVEFCPTGSDITYFTARNIPSLIELLNKLSPLVQTAIVCNQIDDEYNNKV</sequence>
<reference evidence="1" key="1">
    <citation type="submission" date="2023-06" db="EMBL/GenBank/DDBJ databases">
        <title>Two novel species of Acinetobacter isolated from motorbike repairing workshop in Vietnam.</title>
        <authorList>
            <person name="Le N.T.T."/>
        </authorList>
    </citation>
    <scope>NUCLEOTIDE SEQUENCE</scope>
    <source>
        <strain evidence="1">VNH17</strain>
    </source>
</reference>
<protein>
    <recommendedName>
        <fullName evidence="3">SMI1/KNR4 family protein</fullName>
    </recommendedName>
</protein>
<evidence type="ECO:0008006" key="3">
    <source>
        <dbReference type="Google" id="ProtNLM"/>
    </source>
</evidence>
<name>A0ABT7WKQ6_9GAMM</name>
<organism evidence="1 2">
    <name type="scientific">Acinetobacter thutiue</name>
    <dbReference type="NCBI Taxonomy" id="2998078"/>
    <lineage>
        <taxon>Bacteria</taxon>
        <taxon>Pseudomonadati</taxon>
        <taxon>Pseudomonadota</taxon>
        <taxon>Gammaproteobacteria</taxon>
        <taxon>Moraxellales</taxon>
        <taxon>Moraxellaceae</taxon>
        <taxon>Acinetobacter</taxon>
    </lineage>
</organism>